<dbReference type="EMBL" id="SWFT01000102">
    <property type="protein sequence ID" value="KAA8901476.1"/>
    <property type="molecule type" value="Genomic_DNA"/>
</dbReference>
<protein>
    <recommendedName>
        <fullName evidence="11">Rho-GAP domain-containing protein</fullName>
    </recommendedName>
</protein>
<dbReference type="GO" id="GO:0005933">
    <property type="term" value="C:cellular bud"/>
    <property type="evidence" value="ECO:0007669"/>
    <property type="project" value="UniProtKB-ARBA"/>
</dbReference>
<evidence type="ECO:0000313" key="9">
    <source>
        <dbReference type="EMBL" id="KAA8901476.1"/>
    </source>
</evidence>
<evidence type="ECO:0000256" key="5">
    <source>
        <dbReference type="SAM" id="Coils"/>
    </source>
</evidence>
<evidence type="ECO:0000256" key="4">
    <source>
        <dbReference type="PROSITE-ProRule" id="PRU00125"/>
    </source>
</evidence>
<dbReference type="GO" id="GO:0046872">
    <property type="term" value="F:metal ion binding"/>
    <property type="evidence" value="ECO:0007669"/>
    <property type="project" value="UniProtKB-KW"/>
</dbReference>
<comment type="caution">
    <text evidence="9">The sequence shown here is derived from an EMBL/GenBank/DDBJ whole genome shotgun (WGS) entry which is preliminary data.</text>
</comment>
<feature type="domain" description="Rho-GAP" evidence="8">
    <location>
        <begin position="832"/>
        <end position="1028"/>
    </location>
</feature>
<reference evidence="9 10" key="1">
    <citation type="submission" date="2019-07" db="EMBL/GenBank/DDBJ databases">
        <title>Genome assembly of two rare yeast pathogens: Diutina rugosa and Trichomonascus ciferrii.</title>
        <authorList>
            <person name="Mixao V."/>
            <person name="Saus E."/>
            <person name="Hansen A."/>
            <person name="Lass-Flor C."/>
            <person name="Gabaldon T."/>
        </authorList>
    </citation>
    <scope>NUCLEOTIDE SEQUENCE [LARGE SCALE GENOMIC DNA]</scope>
    <source>
        <strain evidence="9 10">CBS 613</strain>
    </source>
</reference>
<feature type="compositionally biased region" description="Low complexity" evidence="6">
    <location>
        <begin position="703"/>
        <end position="716"/>
    </location>
</feature>
<feature type="compositionally biased region" description="Polar residues" evidence="6">
    <location>
        <begin position="324"/>
        <end position="335"/>
    </location>
</feature>
<feature type="compositionally biased region" description="Polar residues" evidence="6">
    <location>
        <begin position="525"/>
        <end position="540"/>
    </location>
</feature>
<proteinExistence type="predicted"/>
<dbReference type="InterPro" id="IPR050729">
    <property type="entry name" value="Rho-GAP"/>
</dbReference>
<name>A0A642ULZ4_DIURU</name>
<keyword evidence="10" id="KW-1185">Reference proteome</keyword>
<dbReference type="CDD" id="cd09395">
    <property type="entry name" value="LIM2_Rga"/>
    <property type="match status" value="1"/>
</dbReference>
<accession>A0A642ULZ4</accession>
<feature type="compositionally biased region" description="Low complexity" evidence="6">
    <location>
        <begin position="177"/>
        <end position="190"/>
    </location>
</feature>
<dbReference type="GO" id="GO:0005096">
    <property type="term" value="F:GTPase activator activity"/>
    <property type="evidence" value="ECO:0007669"/>
    <property type="project" value="UniProtKB-KW"/>
</dbReference>
<dbReference type="OrthoDB" id="19923at2759"/>
<evidence type="ECO:0000259" key="7">
    <source>
        <dbReference type="PROSITE" id="PS50023"/>
    </source>
</evidence>
<feature type="coiled-coil region" evidence="5">
    <location>
        <begin position="625"/>
        <end position="691"/>
    </location>
</feature>
<dbReference type="PANTHER" id="PTHR23176:SF128">
    <property type="entry name" value="RHO GTPASE-ACTIVATING PROTEIN RGD1"/>
    <property type="match status" value="1"/>
</dbReference>
<dbReference type="Pfam" id="PF00412">
    <property type="entry name" value="LIM"/>
    <property type="match status" value="1"/>
</dbReference>
<feature type="compositionally biased region" description="Polar residues" evidence="6">
    <location>
        <begin position="298"/>
        <end position="317"/>
    </location>
</feature>
<evidence type="ECO:0000259" key="8">
    <source>
        <dbReference type="PROSITE" id="PS50238"/>
    </source>
</evidence>
<organism evidence="9 10">
    <name type="scientific">Diutina rugosa</name>
    <name type="common">Yeast</name>
    <name type="synonym">Candida rugosa</name>
    <dbReference type="NCBI Taxonomy" id="5481"/>
    <lineage>
        <taxon>Eukaryota</taxon>
        <taxon>Fungi</taxon>
        <taxon>Dikarya</taxon>
        <taxon>Ascomycota</taxon>
        <taxon>Saccharomycotina</taxon>
        <taxon>Pichiomycetes</taxon>
        <taxon>Debaryomycetaceae</taxon>
        <taxon>Diutina</taxon>
    </lineage>
</organism>
<dbReference type="SMART" id="SM00132">
    <property type="entry name" value="LIM"/>
    <property type="match status" value="2"/>
</dbReference>
<dbReference type="CDD" id="cd09394">
    <property type="entry name" value="LIM1_Rga"/>
    <property type="match status" value="1"/>
</dbReference>
<dbReference type="SUPFAM" id="SSF48350">
    <property type="entry name" value="GTPase activation domain, GAP"/>
    <property type="match status" value="1"/>
</dbReference>
<feature type="region of interest" description="Disordered" evidence="6">
    <location>
        <begin position="698"/>
        <end position="725"/>
    </location>
</feature>
<keyword evidence="2 4" id="KW-0479">Metal-binding</keyword>
<gene>
    <name evidence="9" type="ORF">DIURU_003185</name>
</gene>
<dbReference type="GO" id="GO:0005938">
    <property type="term" value="C:cell cortex"/>
    <property type="evidence" value="ECO:0007669"/>
    <property type="project" value="UniProtKB-ARBA"/>
</dbReference>
<keyword evidence="4" id="KW-0440">LIM domain</keyword>
<dbReference type="AlphaFoldDB" id="A0A642ULZ4"/>
<feature type="region of interest" description="Disordered" evidence="6">
    <location>
        <begin position="399"/>
        <end position="606"/>
    </location>
</feature>
<feature type="region of interest" description="Disordered" evidence="6">
    <location>
        <begin position="129"/>
        <end position="154"/>
    </location>
</feature>
<evidence type="ECO:0000256" key="1">
    <source>
        <dbReference type="ARBA" id="ARBA00022468"/>
    </source>
</evidence>
<sequence length="1037" mass="113727">MPELPSDLQICKKCNQPIFEGHAYELGDDRWHISCFKCSKCESSLGCNSNFLVLGNGNLICSNCSYNCKQCNKKIDDLAILTGDQAYCSNCFKCRSCKMKIEDLRYARTSKGLFCMECHEKLMAKKKKYDARKRHHESAKDADKRSSVASKNSRNSLLNSYMSSSAAAPAPHLADAMFANSNPSQSSLSSSKDKSLPAPPVRNQTPPLNEYRDSFPSARTENSVATSQFTVSTSAVSPAGASPAVRSVTTDYSIEEVRDSEDDEAFLQRAPSLRQRLNPQLAAALKNQSLGSPGAPPTRSSLRSPSQPAQMSQTSLSAPEAATEYNSKDNYSPRQNAGKLGPAVELAPQPRREAHKNDGTDKPTNRSPSPDISPSKFGKNLLILSPNQFHDHEFHTAQQYGQPESAPGSPPLRGRRGSSSLAVDDSQKRPPTSPFARANRQARVVESNDFVSTDSLTERDSELDSPPSSRRRPSSPSPRHPLSRQGSDLKETPQGLGLVGVSIDPNESALKRRAPPPMPEDDAGSESSSQQGLSRKTSLRTPKLPSLRHKRSISGSGSSLANKFGFFKPREGRQPSVSEGTESSQTTPQLSQFQSPSFTATHSRSTSDSYDIYQAAADDPLRQEVAQLAAHKKQLEYEVRTLTTEKHALLAETRQMQERYAADQKQLQGEIAELERRKRVLLETNQHLQEHNASLDGAKAMANSSSSTTVNSSYYNELEEPSAGEPQRAARLKFWKRGKQAGGANLVTTGVPSGNSLAVPEGKAYGGGSNIPGSTSQSSLNINHHQNGGSLAPPVDVNGQNAKQKYPRSRSSNILESFLGTEDGNQCPLYSSTIQQRADYERTRAPLIITKCLAEVERRGLDMEGIYRISGGNSAIVAIENAFANHTGDDKSGKLDETLDCDINAVTSALKRYLRKLPDPLIPFSLYDEFIKVSSNNAATKVDKRVEYLKVKVLDKLPPANLHVLYLLTKHLALVNSYQSVNRMGYKNLSVVFAPTIARDQSGEKEMIDMGYRNNVTEFLMTYADQIFADYNTEYSF</sequence>
<feature type="compositionally biased region" description="Basic and acidic residues" evidence="6">
    <location>
        <begin position="350"/>
        <end position="364"/>
    </location>
</feature>
<feature type="compositionally biased region" description="Polar residues" evidence="6">
    <location>
        <begin position="575"/>
        <end position="606"/>
    </location>
</feature>
<evidence type="ECO:0000256" key="2">
    <source>
        <dbReference type="ARBA" id="ARBA00022723"/>
    </source>
</evidence>
<dbReference type="Gene3D" id="2.10.110.10">
    <property type="entry name" value="Cysteine Rich Protein"/>
    <property type="match status" value="2"/>
</dbReference>
<dbReference type="PROSITE" id="PS50023">
    <property type="entry name" value="LIM_DOMAIN_2"/>
    <property type="match status" value="1"/>
</dbReference>
<evidence type="ECO:0000256" key="6">
    <source>
        <dbReference type="SAM" id="MobiDB-lite"/>
    </source>
</evidence>
<keyword evidence="5" id="KW-0175">Coiled coil</keyword>
<dbReference type="PANTHER" id="PTHR23176">
    <property type="entry name" value="RHO/RAC/CDC GTPASE-ACTIVATING PROTEIN"/>
    <property type="match status" value="1"/>
</dbReference>
<keyword evidence="3 4" id="KW-0862">Zinc</keyword>
<dbReference type="RefSeq" id="XP_034011957.1">
    <property type="nucleotide sequence ID" value="XM_034155919.1"/>
</dbReference>
<dbReference type="SMART" id="SM00324">
    <property type="entry name" value="RhoGAP"/>
    <property type="match status" value="1"/>
</dbReference>
<evidence type="ECO:0000256" key="3">
    <source>
        <dbReference type="ARBA" id="ARBA00022833"/>
    </source>
</evidence>
<dbReference type="InterPro" id="IPR008936">
    <property type="entry name" value="Rho_GTPase_activation_prot"/>
</dbReference>
<dbReference type="OMA" id="RYAKTKR"/>
<dbReference type="VEuPathDB" id="FungiDB:DIURU_003185"/>
<feature type="domain" description="LIM zinc-binding" evidence="7">
    <location>
        <begin position="9"/>
        <end position="71"/>
    </location>
</feature>
<feature type="region of interest" description="Disordered" evidence="6">
    <location>
        <begin position="177"/>
        <end position="222"/>
    </location>
</feature>
<dbReference type="Gene3D" id="1.10.555.10">
    <property type="entry name" value="Rho GTPase activation protein"/>
    <property type="match status" value="1"/>
</dbReference>
<dbReference type="Pfam" id="PF00620">
    <property type="entry name" value="RhoGAP"/>
    <property type="match status" value="1"/>
</dbReference>
<keyword evidence="1" id="KW-0343">GTPase activation</keyword>
<dbReference type="InterPro" id="IPR001781">
    <property type="entry name" value="Znf_LIM"/>
</dbReference>
<dbReference type="InterPro" id="IPR000198">
    <property type="entry name" value="RhoGAP_dom"/>
</dbReference>
<dbReference type="CDD" id="cd00159">
    <property type="entry name" value="RhoGAP"/>
    <property type="match status" value="1"/>
</dbReference>
<dbReference type="PROSITE" id="PS50238">
    <property type="entry name" value="RHOGAP"/>
    <property type="match status" value="1"/>
</dbReference>
<evidence type="ECO:0000313" key="10">
    <source>
        <dbReference type="Proteomes" id="UP000449547"/>
    </source>
</evidence>
<dbReference type="PROSITE" id="PS00478">
    <property type="entry name" value="LIM_DOMAIN_1"/>
    <property type="match status" value="1"/>
</dbReference>
<dbReference type="GeneID" id="54781836"/>
<feature type="region of interest" description="Disordered" evidence="6">
    <location>
        <begin position="287"/>
        <end position="378"/>
    </location>
</feature>
<evidence type="ECO:0008006" key="11">
    <source>
        <dbReference type="Google" id="ProtNLM"/>
    </source>
</evidence>
<dbReference type="Proteomes" id="UP000449547">
    <property type="component" value="Unassembled WGS sequence"/>
</dbReference>
<dbReference type="GO" id="GO:0007165">
    <property type="term" value="P:signal transduction"/>
    <property type="evidence" value="ECO:0007669"/>
    <property type="project" value="InterPro"/>
</dbReference>